<dbReference type="SMART" id="SM00878">
    <property type="entry name" value="Biotin_carb_C"/>
    <property type="match status" value="1"/>
</dbReference>
<dbReference type="AlphaFoldDB" id="A0A917BQ93"/>
<evidence type="ECO:0000256" key="5">
    <source>
        <dbReference type="PROSITE-ProRule" id="PRU00409"/>
    </source>
</evidence>
<evidence type="ECO:0000256" key="1">
    <source>
        <dbReference type="ARBA" id="ARBA00022598"/>
    </source>
</evidence>
<evidence type="ECO:0000256" key="4">
    <source>
        <dbReference type="ARBA" id="ARBA00023267"/>
    </source>
</evidence>
<evidence type="ECO:0000259" key="6">
    <source>
        <dbReference type="PROSITE" id="PS50975"/>
    </source>
</evidence>
<dbReference type="PANTHER" id="PTHR18866">
    <property type="entry name" value="CARBOXYLASE:PYRUVATE/ACETYL-COA/PROPIONYL-COA CARBOXYLASE"/>
    <property type="match status" value="1"/>
</dbReference>
<dbReference type="EMBL" id="BMCT01000001">
    <property type="protein sequence ID" value="GGF52461.1"/>
    <property type="molecule type" value="Genomic_DNA"/>
</dbReference>
<dbReference type="PROSITE" id="PS50979">
    <property type="entry name" value="BC"/>
    <property type="match status" value="1"/>
</dbReference>
<protein>
    <submittedName>
        <fullName evidence="8">Acetyl/propionyl-CoA carboxylase subuit alpha</fullName>
    </submittedName>
</protein>
<keyword evidence="1" id="KW-0436">Ligase</keyword>
<dbReference type="GO" id="GO:0005524">
    <property type="term" value="F:ATP binding"/>
    <property type="evidence" value="ECO:0007669"/>
    <property type="project" value="UniProtKB-UniRule"/>
</dbReference>
<keyword evidence="3 5" id="KW-0067">ATP-binding</keyword>
<dbReference type="RefSeq" id="WP_188575933.1">
    <property type="nucleotide sequence ID" value="NZ_BMCT01000001.1"/>
</dbReference>
<dbReference type="Pfam" id="PF00289">
    <property type="entry name" value="Biotin_carb_N"/>
    <property type="match status" value="1"/>
</dbReference>
<dbReference type="SUPFAM" id="SSF56059">
    <property type="entry name" value="Glutathione synthetase ATP-binding domain-like"/>
    <property type="match status" value="1"/>
</dbReference>
<dbReference type="InterPro" id="IPR005479">
    <property type="entry name" value="CPAse_ATP-bd"/>
</dbReference>
<dbReference type="InterPro" id="IPR011761">
    <property type="entry name" value="ATP-grasp"/>
</dbReference>
<proteinExistence type="predicted"/>
<sequence>MSPSLATSRAAPQPAIRRVLIANRGEIAVRIQRTLRQMGVETVAIFHRVDADAPHVTGADHAIALAGDTAVAAHLDGPQIIAAARATGADAIHPGYGFLSENAGFARQVAEAGLTFIGPDAQTIALMGDKISARQFAEAHGVPVAPSVMPTGDLDAFAAEAGRIGFPLLIKASAGGGGKGMSIVREAGGLREAARLAASEAQRYFGDGRVYAETYVERPRHIEVQVFGDGLGGAIHLFERECSVQRRFQKIIEEAPAARLPAALRAEICEAAVRLAAAARYRNAGTVEFILGADGRFFFLEMNTRLQVEHPVTEMITGLDLVRMQLEIAGGAPLPAQADIVARGHAIECRICAEAPDRGFLPATGAVRHLHAPHGPGIRFENALREGQKVTADFDPMLAKLVVDGGDRAAAIERTIAALRDLALLGVETNVDYLARVLAHPAFRAGDLHTAFVSEHAESLSPQPLADDALDRTLIAAVLGQRIFRALVADVPEPQASMGGWRN</sequence>
<dbReference type="InterPro" id="IPR016185">
    <property type="entry name" value="PreATP-grasp_dom_sf"/>
</dbReference>
<dbReference type="InterPro" id="IPR005481">
    <property type="entry name" value="BC-like_N"/>
</dbReference>
<feature type="domain" description="ATP-grasp" evidence="6">
    <location>
        <begin position="134"/>
        <end position="330"/>
    </location>
</feature>
<evidence type="ECO:0000256" key="2">
    <source>
        <dbReference type="ARBA" id="ARBA00022741"/>
    </source>
</evidence>
<dbReference type="GO" id="GO:0016874">
    <property type="term" value="F:ligase activity"/>
    <property type="evidence" value="ECO:0007669"/>
    <property type="project" value="UniProtKB-KW"/>
</dbReference>
<evidence type="ECO:0000313" key="9">
    <source>
        <dbReference type="Proteomes" id="UP000606044"/>
    </source>
</evidence>
<dbReference type="Gene3D" id="3.30.470.20">
    <property type="entry name" value="ATP-grasp fold, B domain"/>
    <property type="match status" value="1"/>
</dbReference>
<organism evidence="8 9">
    <name type="scientific">Azorhizobium oxalatiphilum</name>
    <dbReference type="NCBI Taxonomy" id="980631"/>
    <lineage>
        <taxon>Bacteria</taxon>
        <taxon>Pseudomonadati</taxon>
        <taxon>Pseudomonadota</taxon>
        <taxon>Alphaproteobacteria</taxon>
        <taxon>Hyphomicrobiales</taxon>
        <taxon>Xanthobacteraceae</taxon>
        <taxon>Azorhizobium</taxon>
    </lineage>
</organism>
<keyword evidence="9" id="KW-1185">Reference proteome</keyword>
<evidence type="ECO:0000313" key="8">
    <source>
        <dbReference type="EMBL" id="GGF52461.1"/>
    </source>
</evidence>
<dbReference type="SUPFAM" id="SSF51246">
    <property type="entry name" value="Rudiment single hybrid motif"/>
    <property type="match status" value="1"/>
</dbReference>
<gene>
    <name evidence="8" type="ORF">GCM10007301_09940</name>
</gene>
<evidence type="ECO:0000259" key="7">
    <source>
        <dbReference type="PROSITE" id="PS50979"/>
    </source>
</evidence>
<evidence type="ECO:0000256" key="3">
    <source>
        <dbReference type="ARBA" id="ARBA00022840"/>
    </source>
</evidence>
<keyword evidence="4" id="KW-0092">Biotin</keyword>
<dbReference type="InterPro" id="IPR005482">
    <property type="entry name" value="Biotin_COase_C"/>
</dbReference>
<dbReference type="SUPFAM" id="SSF52440">
    <property type="entry name" value="PreATP-grasp domain"/>
    <property type="match status" value="1"/>
</dbReference>
<name>A0A917BQ93_9HYPH</name>
<comment type="caution">
    <text evidence="8">The sequence shown here is derived from an EMBL/GenBank/DDBJ whole genome shotgun (WGS) entry which is preliminary data.</text>
</comment>
<dbReference type="PROSITE" id="PS50975">
    <property type="entry name" value="ATP_GRASP"/>
    <property type="match status" value="1"/>
</dbReference>
<dbReference type="Pfam" id="PF02786">
    <property type="entry name" value="CPSase_L_D2"/>
    <property type="match status" value="1"/>
</dbReference>
<dbReference type="PANTHER" id="PTHR18866:SF127">
    <property type="match status" value="1"/>
</dbReference>
<keyword evidence="2 5" id="KW-0547">Nucleotide-binding</keyword>
<dbReference type="PROSITE" id="PS00867">
    <property type="entry name" value="CPSASE_2"/>
    <property type="match status" value="1"/>
</dbReference>
<dbReference type="InterPro" id="IPR011764">
    <property type="entry name" value="Biotin_carboxylation_dom"/>
</dbReference>
<dbReference type="Pfam" id="PF02785">
    <property type="entry name" value="Biotin_carb_C"/>
    <property type="match status" value="1"/>
</dbReference>
<dbReference type="FunFam" id="3.40.50.20:FF:000010">
    <property type="entry name" value="Propionyl-CoA carboxylase subunit alpha"/>
    <property type="match status" value="1"/>
</dbReference>
<dbReference type="Proteomes" id="UP000606044">
    <property type="component" value="Unassembled WGS sequence"/>
</dbReference>
<feature type="domain" description="Biotin carboxylation" evidence="7">
    <location>
        <begin position="15"/>
        <end position="458"/>
    </location>
</feature>
<dbReference type="PROSITE" id="PS00866">
    <property type="entry name" value="CPSASE_1"/>
    <property type="match status" value="1"/>
</dbReference>
<reference evidence="8" key="2">
    <citation type="submission" date="2020-09" db="EMBL/GenBank/DDBJ databases">
        <authorList>
            <person name="Sun Q."/>
            <person name="Sedlacek I."/>
        </authorList>
    </citation>
    <scope>NUCLEOTIDE SEQUENCE</scope>
    <source>
        <strain evidence="8">CCM 7897</strain>
    </source>
</reference>
<dbReference type="InterPro" id="IPR050856">
    <property type="entry name" value="Biotin_carboxylase_complex"/>
</dbReference>
<dbReference type="InterPro" id="IPR011054">
    <property type="entry name" value="Rudment_hybrid_motif"/>
</dbReference>
<accession>A0A917BQ93</accession>
<dbReference type="GO" id="GO:0046872">
    <property type="term" value="F:metal ion binding"/>
    <property type="evidence" value="ECO:0007669"/>
    <property type="project" value="InterPro"/>
</dbReference>
<reference evidence="8" key="1">
    <citation type="journal article" date="2014" name="Int. J. Syst. Evol. Microbiol.">
        <title>Complete genome sequence of Corynebacterium casei LMG S-19264T (=DSM 44701T), isolated from a smear-ripened cheese.</title>
        <authorList>
            <consortium name="US DOE Joint Genome Institute (JGI-PGF)"/>
            <person name="Walter F."/>
            <person name="Albersmeier A."/>
            <person name="Kalinowski J."/>
            <person name="Ruckert C."/>
        </authorList>
    </citation>
    <scope>NUCLEOTIDE SEQUENCE</scope>
    <source>
        <strain evidence="8">CCM 7897</strain>
    </source>
</reference>